<reference evidence="1 2" key="1">
    <citation type="submission" date="2019-01" db="EMBL/GenBank/DDBJ databases">
        <authorList>
            <person name="Chen W.-M."/>
        </authorList>
    </citation>
    <scope>NUCLEOTIDE SEQUENCE [LARGE SCALE GENOMIC DNA]</scope>
    <source>
        <strain evidence="1 2">CCP-7</strain>
    </source>
</reference>
<name>A0A437M8U4_9SPHN</name>
<evidence type="ECO:0000313" key="2">
    <source>
        <dbReference type="Proteomes" id="UP000282971"/>
    </source>
</evidence>
<protein>
    <submittedName>
        <fullName evidence="1">HPr-rel-A system PqqD family peptide chaperone</fullName>
    </submittedName>
</protein>
<proteinExistence type="predicted"/>
<dbReference type="InterPro" id="IPR027599">
    <property type="entry name" value="PqqD-rel_X"/>
</dbReference>
<comment type="caution">
    <text evidence="1">The sequence shown here is derived from an EMBL/GenBank/DDBJ whole genome shotgun (WGS) entry which is preliminary data.</text>
</comment>
<gene>
    <name evidence="1" type="ORF">EOD43_09930</name>
</gene>
<dbReference type="Proteomes" id="UP000282971">
    <property type="component" value="Unassembled WGS sequence"/>
</dbReference>
<sequence length="95" mass="10168">MAPLPHFRAEPYAVHPVIATADDMTLLFHRASGETHLLAAPMPDMLELLGEAPDTAAGLTARLCDRLGIAVDEEAGTVVSHRLAELEAAGLVWRD</sequence>
<organism evidence="1 2">
    <name type="scientific">Sphingomonas crocodyli</name>
    <dbReference type="NCBI Taxonomy" id="1979270"/>
    <lineage>
        <taxon>Bacteria</taxon>
        <taxon>Pseudomonadati</taxon>
        <taxon>Pseudomonadota</taxon>
        <taxon>Alphaproteobacteria</taxon>
        <taxon>Sphingomonadales</taxon>
        <taxon>Sphingomonadaceae</taxon>
        <taxon>Sphingomonas</taxon>
    </lineage>
</organism>
<dbReference type="RefSeq" id="WP_127743360.1">
    <property type="nucleotide sequence ID" value="NZ_SACN01000001.1"/>
</dbReference>
<evidence type="ECO:0000313" key="1">
    <source>
        <dbReference type="EMBL" id="RVT94148.1"/>
    </source>
</evidence>
<dbReference type="EMBL" id="SACN01000001">
    <property type="protein sequence ID" value="RVT94148.1"/>
    <property type="molecule type" value="Genomic_DNA"/>
</dbReference>
<dbReference type="NCBIfam" id="TIGR04353">
    <property type="entry name" value="PqqD_rel_X"/>
    <property type="match status" value="1"/>
</dbReference>
<dbReference type="AlphaFoldDB" id="A0A437M8U4"/>
<dbReference type="OrthoDB" id="7475313at2"/>
<keyword evidence="2" id="KW-1185">Reference proteome</keyword>
<accession>A0A437M8U4</accession>